<reference evidence="3" key="1">
    <citation type="journal article" date="2019" name="Int. J. Syst. Evol. Microbiol.">
        <title>The Global Catalogue of Microorganisms (GCM) 10K type strain sequencing project: providing services to taxonomists for standard genome sequencing and annotation.</title>
        <authorList>
            <consortium name="The Broad Institute Genomics Platform"/>
            <consortium name="The Broad Institute Genome Sequencing Center for Infectious Disease"/>
            <person name="Wu L."/>
            <person name="Ma J."/>
        </authorList>
    </citation>
    <scope>NUCLEOTIDE SEQUENCE [LARGE SCALE GENOMIC DNA]</scope>
    <source>
        <strain evidence="3">IBRC 10765</strain>
    </source>
</reference>
<sequence>MWTLLHRLFRSPTIVLTALAVMVLTLFSAMLLIWPTQRELNRVWQQHGTQLANEYGHRAASLLTLDDRISVTVEARRWAREANITGLEILDANGRTLTEAGDVPGPEHTLFNTPLYYEDQLLGTLTLWQDDTSLRQATWRSLGFLLLSFLALGAAAFGMLHWLVRRQQQHTQAVHQLLLDSFPDLNAPETLEPQARLHRLLQNLQKNHRDALELLSALRHRLPTHQIQELIENFRASDQPGANALGALIKIELVNLHELEKRLPPDAVKRLMDFIQQRCDEVMRLYQGEPTQDPWRFIVQNDAEDGDFVQRALCASYVLDQLLNNMDGWTARPRPEFSVSVMAGPLYSGIQSSRGLPVLTIFGHILKQLDALSAHNQGAQILVGEPVFQYAPLGDVVEAEIYRDIALPDSQTLEVWRLTGFTANWQRVLDRQVASLQDRV</sequence>
<accession>A0ABV7ZY78</accession>
<comment type="caution">
    <text evidence="2">The sequence shown here is derived from an EMBL/GenBank/DDBJ whole genome shotgun (WGS) entry which is preliminary data.</text>
</comment>
<dbReference type="Proteomes" id="UP001595617">
    <property type="component" value="Unassembled WGS sequence"/>
</dbReference>
<feature type="transmembrane region" description="Helical" evidence="1">
    <location>
        <begin position="12"/>
        <end position="34"/>
    </location>
</feature>
<evidence type="ECO:0000313" key="3">
    <source>
        <dbReference type="Proteomes" id="UP001595617"/>
    </source>
</evidence>
<name>A0ABV7ZY78_9GAMM</name>
<dbReference type="RefSeq" id="WP_380693877.1">
    <property type="nucleotide sequence ID" value="NZ_JBHRYR010000002.1"/>
</dbReference>
<keyword evidence="1" id="KW-0472">Membrane</keyword>
<dbReference type="EMBL" id="JBHRYR010000002">
    <property type="protein sequence ID" value="MFC3852112.1"/>
    <property type="molecule type" value="Genomic_DNA"/>
</dbReference>
<gene>
    <name evidence="2" type="ORF">ACFOOG_04610</name>
</gene>
<keyword evidence="1" id="KW-1133">Transmembrane helix</keyword>
<evidence type="ECO:0000256" key="1">
    <source>
        <dbReference type="SAM" id="Phobius"/>
    </source>
</evidence>
<feature type="transmembrane region" description="Helical" evidence="1">
    <location>
        <begin position="142"/>
        <end position="164"/>
    </location>
</feature>
<evidence type="ECO:0000313" key="2">
    <source>
        <dbReference type="EMBL" id="MFC3852112.1"/>
    </source>
</evidence>
<keyword evidence="3" id="KW-1185">Reference proteome</keyword>
<proteinExistence type="predicted"/>
<organism evidence="2 3">
    <name type="scientific">Saccharospirillum mangrovi</name>
    <dbReference type="NCBI Taxonomy" id="2161747"/>
    <lineage>
        <taxon>Bacteria</taxon>
        <taxon>Pseudomonadati</taxon>
        <taxon>Pseudomonadota</taxon>
        <taxon>Gammaproteobacteria</taxon>
        <taxon>Oceanospirillales</taxon>
        <taxon>Saccharospirillaceae</taxon>
        <taxon>Saccharospirillum</taxon>
    </lineage>
</organism>
<keyword evidence="1" id="KW-0812">Transmembrane</keyword>
<protein>
    <submittedName>
        <fullName evidence="2">Uncharacterized protein</fullName>
    </submittedName>
</protein>